<protein>
    <recommendedName>
        <fullName evidence="2">glutathione-specific gamma-glutamylcyclotransferase</fullName>
        <ecNumber evidence="2">4.3.2.7</ecNumber>
    </recommendedName>
    <alternativeName>
        <fullName evidence="4">Cation transport regulator-like protein 2</fullName>
    </alternativeName>
</protein>
<dbReference type="OrthoDB" id="1933483at2759"/>
<dbReference type="AlphaFoldDB" id="A0A2B4SJG6"/>
<dbReference type="PANTHER" id="PTHR12192">
    <property type="entry name" value="CATION TRANSPORT PROTEIN CHAC-RELATED"/>
    <property type="match status" value="1"/>
</dbReference>
<evidence type="ECO:0000256" key="3">
    <source>
        <dbReference type="ARBA" id="ARBA00023239"/>
    </source>
</evidence>
<dbReference type="Pfam" id="PF04752">
    <property type="entry name" value="ChaC"/>
    <property type="match status" value="1"/>
</dbReference>
<evidence type="ECO:0000256" key="2">
    <source>
        <dbReference type="ARBA" id="ARBA00012344"/>
    </source>
</evidence>
<gene>
    <name evidence="7" type="primary">chac2</name>
    <name evidence="7" type="ORF">AWC38_SpisGene6661</name>
</gene>
<dbReference type="Gene3D" id="3.10.490.10">
    <property type="entry name" value="Gamma-glutamyl cyclotransferase-like"/>
    <property type="match status" value="1"/>
</dbReference>
<evidence type="ECO:0000256" key="4">
    <source>
        <dbReference type="ARBA" id="ARBA00043195"/>
    </source>
</evidence>
<name>A0A2B4SJG6_STYPI</name>
<dbReference type="EMBL" id="LSMT01000080">
    <property type="protein sequence ID" value="PFX28622.1"/>
    <property type="molecule type" value="Genomic_DNA"/>
</dbReference>
<dbReference type="Proteomes" id="UP000225706">
    <property type="component" value="Unassembled WGS sequence"/>
</dbReference>
<evidence type="ECO:0000256" key="5">
    <source>
        <dbReference type="ARBA" id="ARBA00045227"/>
    </source>
</evidence>
<dbReference type="STRING" id="50429.A0A2B4SJG6"/>
<dbReference type="EC" id="4.3.2.7" evidence="2"/>
<comment type="similarity">
    <text evidence="1">Belongs to the gamma-glutamylcyclotransferase family. ChaC subfamily.</text>
</comment>
<keyword evidence="8" id="KW-1185">Reference proteome</keyword>
<evidence type="ECO:0000256" key="6">
    <source>
        <dbReference type="ARBA" id="ARBA00048073"/>
    </source>
</evidence>
<dbReference type="GO" id="GO:0061928">
    <property type="term" value="F:glutathione specific gamma-glutamylcyclotransferase activity"/>
    <property type="evidence" value="ECO:0007669"/>
    <property type="project" value="UniProtKB-EC"/>
</dbReference>
<sequence>MQQLKDARSKKKLKASRLLAWKSSYNREESRGYERRFYQGSSDHRGVPEKPGRVVTLLENAEEKVWGIAYEIAAKDIPSVIDYLDFREKNGYKATWVNFPFLRKLTGFIKGYERRFYQGSSDHRGVPEKPGRVVTLLENAEEKVWGIAYEIAAKDIPSVIDYLDFREKNGYKATWVTFHPQDTCHDPFETKLYIATPQNEFYLGPAPLTEIANQILHSKGPSGTNYDYLLNLAQGLRDICSDVKDDHIFQLEVLVRKGLSNTASSCPLS</sequence>
<organism evidence="7 8">
    <name type="scientific">Stylophora pistillata</name>
    <name type="common">Smooth cauliflower coral</name>
    <dbReference type="NCBI Taxonomy" id="50429"/>
    <lineage>
        <taxon>Eukaryota</taxon>
        <taxon>Metazoa</taxon>
        <taxon>Cnidaria</taxon>
        <taxon>Anthozoa</taxon>
        <taxon>Hexacorallia</taxon>
        <taxon>Scleractinia</taxon>
        <taxon>Astrocoeniina</taxon>
        <taxon>Pocilloporidae</taxon>
        <taxon>Stylophora</taxon>
    </lineage>
</organism>
<evidence type="ECO:0000313" key="8">
    <source>
        <dbReference type="Proteomes" id="UP000225706"/>
    </source>
</evidence>
<dbReference type="InterPro" id="IPR006840">
    <property type="entry name" value="ChaC"/>
</dbReference>
<comment type="catalytic activity">
    <reaction evidence="6">
        <text>glutathione = L-cysteinylglycine + 5-oxo-L-proline</text>
        <dbReference type="Rhea" id="RHEA:47724"/>
        <dbReference type="ChEBI" id="CHEBI:57925"/>
        <dbReference type="ChEBI" id="CHEBI:58402"/>
        <dbReference type="ChEBI" id="CHEBI:61694"/>
        <dbReference type="EC" id="4.3.2.7"/>
    </reaction>
</comment>
<dbReference type="GO" id="GO:0006751">
    <property type="term" value="P:glutathione catabolic process"/>
    <property type="evidence" value="ECO:0007669"/>
    <property type="project" value="InterPro"/>
</dbReference>
<dbReference type="CDD" id="cd06661">
    <property type="entry name" value="GGCT_like"/>
    <property type="match status" value="2"/>
</dbReference>
<keyword evidence="3" id="KW-0456">Lyase</keyword>
<dbReference type="InterPro" id="IPR013024">
    <property type="entry name" value="GGCT-like"/>
</dbReference>
<evidence type="ECO:0000313" key="7">
    <source>
        <dbReference type="EMBL" id="PFX28622.1"/>
    </source>
</evidence>
<proteinExistence type="inferred from homology"/>
<dbReference type="PANTHER" id="PTHR12192:SF2">
    <property type="entry name" value="GLUTATHIONE-SPECIFIC GAMMA-GLUTAMYLCYCLOTRANSFERASE 2"/>
    <property type="match status" value="1"/>
</dbReference>
<accession>A0A2B4SJG6</accession>
<comment type="function">
    <text evidence="5">Catalyzes the cleavage of glutathione into 5-oxo-L-proline and a Cys-Gly dipeptide. Acts specifically on glutathione, but not on other gamma-glutamyl peptides.</text>
</comment>
<comment type="caution">
    <text evidence="7">The sequence shown here is derived from an EMBL/GenBank/DDBJ whole genome shotgun (WGS) entry which is preliminary data.</text>
</comment>
<reference evidence="8" key="1">
    <citation type="journal article" date="2017" name="bioRxiv">
        <title>Comparative analysis of the genomes of Stylophora pistillata and Acropora digitifera provides evidence for extensive differences between species of corals.</title>
        <authorList>
            <person name="Voolstra C.R."/>
            <person name="Li Y."/>
            <person name="Liew Y.J."/>
            <person name="Baumgarten S."/>
            <person name="Zoccola D."/>
            <person name="Flot J.-F."/>
            <person name="Tambutte S."/>
            <person name="Allemand D."/>
            <person name="Aranda M."/>
        </authorList>
    </citation>
    <scope>NUCLEOTIDE SEQUENCE [LARGE SCALE GENOMIC DNA]</scope>
</reference>
<dbReference type="GO" id="GO:0005737">
    <property type="term" value="C:cytoplasm"/>
    <property type="evidence" value="ECO:0007669"/>
    <property type="project" value="TreeGrafter"/>
</dbReference>
<evidence type="ECO:0000256" key="1">
    <source>
        <dbReference type="ARBA" id="ARBA00009662"/>
    </source>
</evidence>